<evidence type="ECO:0000313" key="2">
    <source>
        <dbReference type="Proteomes" id="UP000198615"/>
    </source>
</evidence>
<comment type="caution">
    <text evidence="1">The sequence shown here is derived from an EMBL/GenBank/DDBJ whole genome shotgun (WGS) entry which is preliminary data.</text>
</comment>
<dbReference type="InterPro" id="IPR005624">
    <property type="entry name" value="PduO/GlcC-like"/>
</dbReference>
<proteinExistence type="predicted"/>
<dbReference type="PANTHER" id="PTHR34309:SF10">
    <property type="entry name" value="SLR1406 PROTEIN"/>
    <property type="match status" value="1"/>
</dbReference>
<name>A0A8G2BIB0_9PROT</name>
<keyword evidence="2" id="KW-1185">Reference proteome</keyword>
<protein>
    <submittedName>
        <fullName evidence="1">Uncharacterized conserved protein GlcG, DUF336 family</fullName>
    </submittedName>
</protein>
<dbReference type="Pfam" id="PF03928">
    <property type="entry name" value="HbpS-like"/>
    <property type="match status" value="1"/>
</dbReference>
<organism evidence="1 2">
    <name type="scientific">Thalassobaculum litoreum DSM 18839</name>
    <dbReference type="NCBI Taxonomy" id="1123362"/>
    <lineage>
        <taxon>Bacteria</taxon>
        <taxon>Pseudomonadati</taxon>
        <taxon>Pseudomonadota</taxon>
        <taxon>Alphaproteobacteria</taxon>
        <taxon>Rhodospirillales</taxon>
        <taxon>Thalassobaculaceae</taxon>
        <taxon>Thalassobaculum</taxon>
    </lineage>
</organism>
<dbReference type="PANTHER" id="PTHR34309">
    <property type="entry name" value="SLR1406 PROTEIN"/>
    <property type="match status" value="1"/>
</dbReference>
<dbReference type="AlphaFoldDB" id="A0A8G2BIB0"/>
<dbReference type="InterPro" id="IPR052517">
    <property type="entry name" value="GlcG_carb_metab_protein"/>
</dbReference>
<dbReference type="Proteomes" id="UP000198615">
    <property type="component" value="Unassembled WGS sequence"/>
</dbReference>
<accession>A0A8G2BIB0</accession>
<sequence length="152" mass="15113">MPIPTSDLSLDEARAIIAGAFAEAAARKLNPLAVAVLDAGGHIRAIERQDGASMHRPEIAIGKAYGALAMGFGSRELANRVKDKGAVFLDAVNGMIGGRLIPAPGGVLVKDTAGNVIAAVGISGDASDQDEACAVAGIRAAGLTAETGAPSA</sequence>
<dbReference type="Gene3D" id="3.30.450.150">
    <property type="entry name" value="Haem-degrading domain"/>
    <property type="match status" value="1"/>
</dbReference>
<evidence type="ECO:0000313" key="1">
    <source>
        <dbReference type="EMBL" id="SDF86518.1"/>
    </source>
</evidence>
<dbReference type="RefSeq" id="WP_028794094.1">
    <property type="nucleotide sequence ID" value="NZ_FNBW01000007.1"/>
</dbReference>
<dbReference type="SUPFAM" id="SSF143744">
    <property type="entry name" value="GlcG-like"/>
    <property type="match status" value="1"/>
</dbReference>
<dbReference type="EMBL" id="FNBW01000007">
    <property type="protein sequence ID" value="SDF86518.1"/>
    <property type="molecule type" value="Genomic_DNA"/>
</dbReference>
<gene>
    <name evidence="1" type="ORF">SAMN05660686_02606</name>
</gene>
<reference evidence="1 2" key="1">
    <citation type="submission" date="2016-10" db="EMBL/GenBank/DDBJ databases">
        <authorList>
            <person name="Varghese N."/>
            <person name="Submissions S."/>
        </authorList>
    </citation>
    <scope>NUCLEOTIDE SEQUENCE [LARGE SCALE GENOMIC DNA]</scope>
    <source>
        <strain evidence="1 2">DSM 18839</strain>
    </source>
</reference>
<dbReference type="InterPro" id="IPR038084">
    <property type="entry name" value="PduO/GlcC-like_sf"/>
</dbReference>